<sequence length="85" mass="9521">MAPLHTIESYTTIDHTKLIGRDITSVGDMYSFYLREQKLEASGVGKIVVQFDSNALSQEKAIYWLKQSAGQQFARAQKALAQLDV</sequence>
<organism evidence="1 2">
    <name type="scientific">Deminuibacter soli</name>
    <dbReference type="NCBI Taxonomy" id="2291815"/>
    <lineage>
        <taxon>Bacteria</taxon>
        <taxon>Pseudomonadati</taxon>
        <taxon>Bacteroidota</taxon>
        <taxon>Chitinophagia</taxon>
        <taxon>Chitinophagales</taxon>
        <taxon>Chitinophagaceae</taxon>
        <taxon>Deminuibacter</taxon>
    </lineage>
</organism>
<dbReference type="RefSeq" id="WP_116849825.1">
    <property type="nucleotide sequence ID" value="NZ_QTJU01000017.1"/>
</dbReference>
<name>A0A3E1NCA6_9BACT</name>
<proteinExistence type="predicted"/>
<dbReference type="Proteomes" id="UP000261284">
    <property type="component" value="Unassembled WGS sequence"/>
</dbReference>
<dbReference type="EMBL" id="QTJU01000017">
    <property type="protein sequence ID" value="RFM25645.1"/>
    <property type="molecule type" value="Genomic_DNA"/>
</dbReference>
<protein>
    <submittedName>
        <fullName evidence="1">Uncharacterized protein</fullName>
    </submittedName>
</protein>
<evidence type="ECO:0000313" key="1">
    <source>
        <dbReference type="EMBL" id="RFM25645.1"/>
    </source>
</evidence>
<accession>A0A3E1NCA6</accession>
<evidence type="ECO:0000313" key="2">
    <source>
        <dbReference type="Proteomes" id="UP000261284"/>
    </source>
</evidence>
<reference evidence="1 2" key="1">
    <citation type="submission" date="2018-08" db="EMBL/GenBank/DDBJ databases">
        <title>Chitinophagaceae sp. K23C18032701, a novel bacterium isolated from forest soil.</title>
        <authorList>
            <person name="Wang C."/>
        </authorList>
    </citation>
    <scope>NUCLEOTIDE SEQUENCE [LARGE SCALE GENOMIC DNA]</scope>
    <source>
        <strain evidence="1 2">K23C18032701</strain>
    </source>
</reference>
<keyword evidence="2" id="KW-1185">Reference proteome</keyword>
<dbReference type="AlphaFoldDB" id="A0A3E1NCA6"/>
<gene>
    <name evidence="1" type="ORF">DXN05_23845</name>
</gene>
<comment type="caution">
    <text evidence="1">The sequence shown here is derived from an EMBL/GenBank/DDBJ whole genome shotgun (WGS) entry which is preliminary data.</text>
</comment>